<proteinExistence type="predicted"/>
<dbReference type="Proteomes" id="UP001320119">
    <property type="component" value="Chromosome"/>
</dbReference>
<organism evidence="2 3">
    <name type="scientific">Marinagarivorans cellulosilyticus</name>
    <dbReference type="NCBI Taxonomy" id="2721545"/>
    <lineage>
        <taxon>Bacteria</taxon>
        <taxon>Pseudomonadati</taxon>
        <taxon>Pseudomonadota</taxon>
        <taxon>Gammaproteobacteria</taxon>
        <taxon>Cellvibrionales</taxon>
        <taxon>Cellvibrionaceae</taxon>
        <taxon>Marinagarivorans</taxon>
    </lineage>
</organism>
<sequence>MSVTILDKADYSFKRSTFLRQFSFPLGLIVGCAICAVWYFKVMYFDEISAESYAQLNYILSSGASNNTTNMIKLALSDNAISMRESRDIYSAIISEEGRLTVPLRFNLDLSVEKSALITTASQTGLKL</sequence>
<accession>A0AAN1WHN0</accession>
<feature type="transmembrane region" description="Helical" evidence="1">
    <location>
        <begin position="22"/>
        <end position="40"/>
    </location>
</feature>
<dbReference type="RefSeq" id="WP_236987174.1">
    <property type="nucleotide sequence ID" value="NZ_AP023086.1"/>
</dbReference>
<reference evidence="2 3" key="1">
    <citation type="journal article" date="2022" name="IScience">
        <title>An ultrasensitive nanofiber-based assay for enzymatic hydrolysis and deep-sea microbial degradation of cellulose.</title>
        <authorList>
            <person name="Tsudome M."/>
            <person name="Tachioka M."/>
            <person name="Miyazaki M."/>
            <person name="Uchimura K."/>
            <person name="Tsuda M."/>
            <person name="Takaki Y."/>
            <person name="Deguchi S."/>
        </authorList>
    </citation>
    <scope>NUCLEOTIDE SEQUENCE [LARGE SCALE GENOMIC DNA]</scope>
    <source>
        <strain evidence="2 3">GE09</strain>
    </source>
</reference>
<keyword evidence="1" id="KW-1133">Transmembrane helix</keyword>
<evidence type="ECO:0000313" key="3">
    <source>
        <dbReference type="Proteomes" id="UP001320119"/>
    </source>
</evidence>
<keyword evidence="3" id="KW-1185">Reference proteome</keyword>
<dbReference type="KEGG" id="marq:MARGE09_P1901"/>
<protein>
    <submittedName>
        <fullName evidence="2">Uncharacterized protein</fullName>
    </submittedName>
</protein>
<gene>
    <name evidence="2" type="ORF">MARGE09_P1901</name>
</gene>
<dbReference type="AlphaFoldDB" id="A0AAN1WHN0"/>
<evidence type="ECO:0000313" key="2">
    <source>
        <dbReference type="EMBL" id="BCD97700.1"/>
    </source>
</evidence>
<keyword evidence="1" id="KW-0812">Transmembrane</keyword>
<name>A0AAN1WHN0_9GAMM</name>
<evidence type="ECO:0000256" key="1">
    <source>
        <dbReference type="SAM" id="Phobius"/>
    </source>
</evidence>
<keyword evidence="1" id="KW-0472">Membrane</keyword>
<dbReference type="EMBL" id="AP023086">
    <property type="protein sequence ID" value="BCD97700.1"/>
    <property type="molecule type" value="Genomic_DNA"/>
</dbReference>